<sequence>MLLIRGTTRRTGPRGISVTAHQAWDLRQLMDGTAPLPFAPARTAPWPPAEPADGSGPGTHCP</sequence>
<gene>
    <name evidence="2" type="ORF">A5N15_07200</name>
</gene>
<comment type="caution">
    <text evidence="2">The sequence shown here is derived from an EMBL/GenBank/DDBJ whole genome shotgun (WGS) entry which is preliminary data.</text>
</comment>
<dbReference type="EMBL" id="LWGZ01000632">
    <property type="protein sequence ID" value="OAX59467.1"/>
    <property type="molecule type" value="Genomic_DNA"/>
</dbReference>
<evidence type="ECO:0000313" key="2">
    <source>
        <dbReference type="EMBL" id="OAX59467.1"/>
    </source>
</evidence>
<feature type="region of interest" description="Disordered" evidence="1">
    <location>
        <begin position="33"/>
        <end position="62"/>
    </location>
</feature>
<dbReference type="Proteomes" id="UP000092021">
    <property type="component" value="Unassembled WGS sequence"/>
</dbReference>
<evidence type="ECO:0000256" key="1">
    <source>
        <dbReference type="SAM" id="MobiDB-lite"/>
    </source>
</evidence>
<dbReference type="AlphaFoldDB" id="A0A657IU69"/>
<reference evidence="2 3" key="1">
    <citation type="submission" date="2016-04" db="EMBL/GenBank/DDBJ databases">
        <title>Identification of putative biosynthetic pathways for the production of bioactive secondary metabolites by the marine actinomycete Kocuria kristinae RUTW2-3.</title>
        <authorList>
            <person name="Waterworth S.C."/>
            <person name="Walmsley T.A."/>
            <person name="Matongo T."/>
            <person name="Davies-Coleman M.T."/>
            <person name="Dorrington R.A."/>
        </authorList>
    </citation>
    <scope>NUCLEOTIDE SEQUENCE [LARGE SCALE GENOMIC DNA]</scope>
    <source>
        <strain evidence="2 3">RUTW4-5</strain>
    </source>
</reference>
<protein>
    <submittedName>
        <fullName evidence="2">Uncharacterized protein</fullName>
    </submittedName>
</protein>
<evidence type="ECO:0000313" key="3">
    <source>
        <dbReference type="Proteomes" id="UP000092021"/>
    </source>
</evidence>
<name>A0A657IU69_9MICC</name>
<organism evidence="2 3">
    <name type="scientific">Rothia kristinae</name>
    <dbReference type="NCBI Taxonomy" id="37923"/>
    <lineage>
        <taxon>Bacteria</taxon>
        <taxon>Bacillati</taxon>
        <taxon>Actinomycetota</taxon>
        <taxon>Actinomycetes</taxon>
        <taxon>Micrococcales</taxon>
        <taxon>Micrococcaceae</taxon>
        <taxon>Rothia</taxon>
    </lineage>
</organism>
<proteinExistence type="predicted"/>
<accession>A0A657IU69</accession>